<keyword evidence="2" id="KW-1185">Reference proteome</keyword>
<comment type="caution">
    <text evidence="1">The sequence shown here is derived from an EMBL/GenBank/DDBJ whole genome shotgun (WGS) entry which is preliminary data.</text>
</comment>
<gene>
    <name evidence="1" type="ORF">NM688_g3931</name>
</gene>
<name>A0ACC1T423_9APHY</name>
<accession>A0ACC1T423</accession>
<evidence type="ECO:0000313" key="1">
    <source>
        <dbReference type="EMBL" id="KAJ3552859.1"/>
    </source>
</evidence>
<protein>
    <submittedName>
        <fullName evidence="1">Uncharacterized protein</fullName>
    </submittedName>
</protein>
<dbReference type="Proteomes" id="UP001148662">
    <property type="component" value="Unassembled WGS sequence"/>
</dbReference>
<reference evidence="1" key="1">
    <citation type="submission" date="2022-07" db="EMBL/GenBank/DDBJ databases">
        <title>Genome Sequence of Phlebia brevispora.</title>
        <authorList>
            <person name="Buettner E."/>
        </authorList>
    </citation>
    <scope>NUCLEOTIDE SEQUENCE</scope>
    <source>
        <strain evidence="1">MPL23</strain>
    </source>
</reference>
<evidence type="ECO:0000313" key="2">
    <source>
        <dbReference type="Proteomes" id="UP001148662"/>
    </source>
</evidence>
<dbReference type="EMBL" id="JANHOG010000608">
    <property type="protein sequence ID" value="KAJ3552859.1"/>
    <property type="molecule type" value="Genomic_DNA"/>
</dbReference>
<sequence>MNAVQDPSPTSPSRANSKLPSRRQSNRSWISMLASPNVGQHAPSLPPMPYMASPASSEKTITGKVSQVVLFTQDRAPQETRAIPADAAGSSEEGEAETKTVTGTNTEGEGLGGQLAAYAERSDRAAHHTAAHGRLSAQTRLIQDSNEALTLSLGTNLPARYASTRPDDLFTVRAEEDKQVLTSMEDYEGFHPSFTYPIYGEDEKLYGFQDLVIDLKFASGSLTTYLGVSYSAKLPTTAAETVDDVEGLLAKVIPPRSVLSYITSPSEFTAAVEADARTFRPFGEKISSYTRVLRDVNEKGKGKAQVEEQEVEFEVYHCTWQTPGFREYHRRMQLFIILYIEGGSYIKEEDEGWEFAVVYEKRKRQDGTETYHFVGYSSLFQFYHFPENIRMRLSQFVILGPYQGQRHGAALYDAIYAYICSRPDIVELTVEDPAEAFEDLRDRCDLTMLLNHETFMREAFGEEAEGHSVGRPNKGKEKAKEKRGKMGPPFDKAWLEKWRKELKIASRQFHRLAEMLQWRRLNKQDARQMKDFRLQVKERLYRFNFELLMQLEKPDRKIKLKETFLNVCKDYERIMAPLVL</sequence>
<proteinExistence type="predicted"/>
<organism evidence="1 2">
    <name type="scientific">Phlebia brevispora</name>
    <dbReference type="NCBI Taxonomy" id="194682"/>
    <lineage>
        <taxon>Eukaryota</taxon>
        <taxon>Fungi</taxon>
        <taxon>Dikarya</taxon>
        <taxon>Basidiomycota</taxon>
        <taxon>Agaricomycotina</taxon>
        <taxon>Agaricomycetes</taxon>
        <taxon>Polyporales</taxon>
        <taxon>Meruliaceae</taxon>
        <taxon>Phlebia</taxon>
    </lineage>
</organism>